<accession>A0A9Q3HNZ1</accession>
<name>A0A9Q3HNZ1_9BASI</name>
<evidence type="ECO:0000256" key="1">
    <source>
        <dbReference type="SAM" id="MobiDB-lite"/>
    </source>
</evidence>
<organism evidence="2 3">
    <name type="scientific">Austropuccinia psidii MF-1</name>
    <dbReference type="NCBI Taxonomy" id="1389203"/>
    <lineage>
        <taxon>Eukaryota</taxon>
        <taxon>Fungi</taxon>
        <taxon>Dikarya</taxon>
        <taxon>Basidiomycota</taxon>
        <taxon>Pucciniomycotina</taxon>
        <taxon>Pucciniomycetes</taxon>
        <taxon>Pucciniales</taxon>
        <taxon>Sphaerophragmiaceae</taxon>
        <taxon>Austropuccinia</taxon>
    </lineage>
</organism>
<evidence type="ECO:0000313" key="2">
    <source>
        <dbReference type="EMBL" id="MBW0512333.1"/>
    </source>
</evidence>
<keyword evidence="3" id="KW-1185">Reference proteome</keyword>
<reference evidence="2" key="1">
    <citation type="submission" date="2021-03" db="EMBL/GenBank/DDBJ databases">
        <title>Draft genome sequence of rust myrtle Austropuccinia psidii MF-1, a brazilian biotype.</title>
        <authorList>
            <person name="Quecine M.C."/>
            <person name="Pachon D.M.R."/>
            <person name="Bonatelli M.L."/>
            <person name="Correr F.H."/>
            <person name="Franceschini L.M."/>
            <person name="Leite T.F."/>
            <person name="Margarido G.R.A."/>
            <person name="Almeida C.A."/>
            <person name="Ferrarezi J.A."/>
            <person name="Labate C.A."/>
        </authorList>
    </citation>
    <scope>NUCLEOTIDE SEQUENCE</scope>
    <source>
        <strain evidence="2">MF-1</strain>
    </source>
</reference>
<protein>
    <submittedName>
        <fullName evidence="2">Uncharacterized protein</fullName>
    </submittedName>
</protein>
<feature type="region of interest" description="Disordered" evidence="1">
    <location>
        <begin position="1"/>
        <end position="50"/>
    </location>
</feature>
<evidence type="ECO:0000313" key="3">
    <source>
        <dbReference type="Proteomes" id="UP000765509"/>
    </source>
</evidence>
<dbReference type="AlphaFoldDB" id="A0A9Q3HNZ1"/>
<dbReference type="EMBL" id="AVOT02022736">
    <property type="protein sequence ID" value="MBW0512333.1"/>
    <property type="molecule type" value="Genomic_DNA"/>
</dbReference>
<comment type="caution">
    <text evidence="2">The sequence shown here is derived from an EMBL/GenBank/DDBJ whole genome shotgun (WGS) entry which is preliminary data.</text>
</comment>
<sequence length="88" mass="9782">MNVKLENSPISPTPGPRATSTPKTEQRSHSIPKKVFSSTPNHPSPSQREIPKVISSIVKIKDKDYNLVFDGNGVEKFIKRVEPATEIE</sequence>
<proteinExistence type="predicted"/>
<gene>
    <name evidence="2" type="ORF">O181_052048</name>
</gene>
<feature type="compositionally biased region" description="Polar residues" evidence="1">
    <location>
        <begin position="36"/>
        <end position="47"/>
    </location>
</feature>
<dbReference type="Proteomes" id="UP000765509">
    <property type="component" value="Unassembled WGS sequence"/>
</dbReference>